<evidence type="ECO:0000259" key="1">
    <source>
        <dbReference type="Pfam" id="PF01248"/>
    </source>
</evidence>
<dbReference type="OrthoDB" id="9794863at2"/>
<dbReference type="SUPFAM" id="SSF55315">
    <property type="entry name" value="L30e-like"/>
    <property type="match status" value="1"/>
</dbReference>
<dbReference type="InterPro" id="IPR004038">
    <property type="entry name" value="Ribosomal_eL8/eL30/eS12/Gad45"/>
</dbReference>
<proteinExistence type="predicted"/>
<keyword evidence="2" id="KW-0687">Ribonucleoprotein</keyword>
<evidence type="ECO:0000313" key="3">
    <source>
        <dbReference type="Proteomes" id="UP000184052"/>
    </source>
</evidence>
<dbReference type="RefSeq" id="WP_094762704.1">
    <property type="nucleotide sequence ID" value="NZ_FQZL01000006.1"/>
</dbReference>
<accession>A0A1M6DDI3</accession>
<gene>
    <name evidence="2" type="ORF">SAMN02745751_00874</name>
</gene>
<dbReference type="Proteomes" id="UP000184052">
    <property type="component" value="Unassembled WGS sequence"/>
</dbReference>
<keyword evidence="3" id="KW-1185">Reference proteome</keyword>
<feature type="domain" description="Ribosomal protein eL8/eL30/eS12/Gadd45" evidence="1">
    <location>
        <begin position="4"/>
        <end position="87"/>
    </location>
</feature>
<dbReference type="Pfam" id="PF01248">
    <property type="entry name" value="Ribosomal_L7Ae"/>
    <property type="match status" value="1"/>
</dbReference>
<name>A0A1M6DDI3_9FIRM</name>
<keyword evidence="2" id="KW-0689">Ribosomal protein</keyword>
<dbReference type="STRING" id="1121476.SAMN02745751_00874"/>
<dbReference type="AlphaFoldDB" id="A0A1M6DDI3"/>
<organism evidence="2 3">
    <name type="scientific">Dethiosulfatibacter aminovorans DSM 17477</name>
    <dbReference type="NCBI Taxonomy" id="1121476"/>
    <lineage>
        <taxon>Bacteria</taxon>
        <taxon>Bacillati</taxon>
        <taxon>Bacillota</taxon>
        <taxon>Tissierellia</taxon>
        <taxon>Dethiosulfatibacter</taxon>
    </lineage>
</organism>
<dbReference type="GO" id="GO:0005840">
    <property type="term" value="C:ribosome"/>
    <property type="evidence" value="ECO:0007669"/>
    <property type="project" value="UniProtKB-KW"/>
</dbReference>
<dbReference type="InterPro" id="IPR029064">
    <property type="entry name" value="Ribosomal_eL30-like_sf"/>
</dbReference>
<dbReference type="EMBL" id="FQZL01000006">
    <property type="protein sequence ID" value="SHI71344.1"/>
    <property type="molecule type" value="Genomic_DNA"/>
</dbReference>
<dbReference type="Gene3D" id="3.30.1330.30">
    <property type="match status" value="1"/>
</dbReference>
<sequence>MMNKIYGMLGFARKSGNLLLGYDAVTDGVKNKKVVLVICSTDSSEKIREKVKKLCNTNTIKCLEYGLKVEIGSILNKSEVSFIGISDVNMADYIMKHY</sequence>
<evidence type="ECO:0000313" key="2">
    <source>
        <dbReference type="EMBL" id="SHI71344.1"/>
    </source>
</evidence>
<reference evidence="2 3" key="1">
    <citation type="submission" date="2016-11" db="EMBL/GenBank/DDBJ databases">
        <authorList>
            <person name="Jaros S."/>
            <person name="Januszkiewicz K."/>
            <person name="Wedrychowicz H."/>
        </authorList>
    </citation>
    <scope>NUCLEOTIDE SEQUENCE [LARGE SCALE GENOMIC DNA]</scope>
    <source>
        <strain evidence="2 3">DSM 17477</strain>
    </source>
</reference>
<protein>
    <submittedName>
        <fullName evidence="2">Ribosomal protein L7Ae</fullName>
    </submittedName>
</protein>